<feature type="transmembrane region" description="Helical" evidence="1">
    <location>
        <begin position="36"/>
        <end position="54"/>
    </location>
</feature>
<dbReference type="RefSeq" id="WP_167373073.1">
    <property type="nucleotide sequence ID" value="NZ_CP034940.1"/>
</dbReference>
<keyword evidence="1" id="KW-0812">Transmembrane</keyword>
<gene>
    <name evidence="2" type="ORF">SAMN06266787_102110</name>
</gene>
<sequence>MGVKEDTANGLISLGIGVAVTWFAADDGDHDTTDLLLAVAISSFLSGYFTSYFAK</sequence>
<evidence type="ECO:0000313" key="2">
    <source>
        <dbReference type="EMBL" id="SNR43647.1"/>
    </source>
</evidence>
<dbReference type="GeneID" id="301360407"/>
<proteinExistence type="predicted"/>
<name>A0A238WB63_HALEZ</name>
<evidence type="ECO:0000256" key="1">
    <source>
        <dbReference type="SAM" id="Phobius"/>
    </source>
</evidence>
<dbReference type="Proteomes" id="UP000198297">
    <property type="component" value="Unassembled WGS sequence"/>
</dbReference>
<feature type="transmembrane region" description="Helical" evidence="1">
    <location>
        <begin position="7"/>
        <end position="24"/>
    </location>
</feature>
<accession>A0A238WB63</accession>
<dbReference type="EMBL" id="FZNK01000002">
    <property type="protein sequence ID" value="SNR43647.1"/>
    <property type="molecule type" value="Genomic_DNA"/>
</dbReference>
<evidence type="ECO:0000313" key="3">
    <source>
        <dbReference type="Proteomes" id="UP000198297"/>
    </source>
</evidence>
<organism evidence="2 3">
    <name type="scientific">Halorubrum ezzemoulense</name>
    <name type="common">Halorubrum chaoviator</name>
    <dbReference type="NCBI Taxonomy" id="337243"/>
    <lineage>
        <taxon>Archaea</taxon>
        <taxon>Methanobacteriati</taxon>
        <taxon>Methanobacteriota</taxon>
        <taxon>Stenosarchaea group</taxon>
        <taxon>Halobacteria</taxon>
        <taxon>Halobacteriales</taxon>
        <taxon>Haloferacaceae</taxon>
        <taxon>Halorubrum</taxon>
    </lineage>
</organism>
<protein>
    <submittedName>
        <fullName evidence="2">Uncharacterized protein</fullName>
    </submittedName>
</protein>
<keyword evidence="1" id="KW-1133">Transmembrane helix</keyword>
<keyword evidence="1" id="KW-0472">Membrane</keyword>
<reference evidence="2 3" key="1">
    <citation type="submission" date="2017-06" db="EMBL/GenBank/DDBJ databases">
        <authorList>
            <person name="Kim H.J."/>
            <person name="Triplett B.A."/>
        </authorList>
    </citation>
    <scope>NUCLEOTIDE SEQUENCE [LARGE SCALE GENOMIC DNA]</scope>
    <source>
        <strain evidence="2 3">DSM 19316</strain>
    </source>
</reference>
<dbReference type="AlphaFoldDB" id="A0A238WB63"/>